<feature type="transmembrane region" description="Helical" evidence="1">
    <location>
        <begin position="6"/>
        <end position="23"/>
    </location>
</feature>
<keyword evidence="1" id="KW-1133">Transmembrane helix</keyword>
<dbReference type="GeneID" id="23847418"/>
<dbReference type="AlphaFoldDB" id="A0A1G4XJC3"/>
<name>A0A1G4XJC3_9ENTR</name>
<keyword evidence="1" id="KW-0472">Membrane</keyword>
<evidence type="ECO:0000313" key="2">
    <source>
        <dbReference type="EMBL" id="SCX41326.1"/>
    </source>
</evidence>
<keyword evidence="1" id="KW-0812">Transmembrane</keyword>
<comment type="caution">
    <text evidence="2">The sequence shown here is derived from an EMBL/GenBank/DDBJ whole genome shotgun (WGS) entry which is preliminary data.</text>
</comment>
<feature type="transmembrane region" description="Helical" evidence="1">
    <location>
        <begin position="57"/>
        <end position="76"/>
    </location>
</feature>
<dbReference type="RefSeq" id="WP_017455846.1">
    <property type="nucleotide sequence ID" value="NZ_FMUI01000002.1"/>
</dbReference>
<gene>
    <name evidence="2" type="ORF">SAMN02927897_01011</name>
</gene>
<evidence type="ECO:0000313" key="3">
    <source>
        <dbReference type="Proteomes" id="UP000183569"/>
    </source>
</evidence>
<dbReference type="Proteomes" id="UP000183569">
    <property type="component" value="Unassembled WGS sequence"/>
</dbReference>
<proteinExistence type="predicted"/>
<dbReference type="EMBL" id="FMUI01000002">
    <property type="protein sequence ID" value="SCX41326.1"/>
    <property type="molecule type" value="Genomic_DNA"/>
</dbReference>
<organism evidence="2 3">
    <name type="scientific">Kosakonia sacchari</name>
    <dbReference type="NCBI Taxonomy" id="1158459"/>
    <lineage>
        <taxon>Bacteria</taxon>
        <taxon>Pseudomonadati</taxon>
        <taxon>Pseudomonadota</taxon>
        <taxon>Gammaproteobacteria</taxon>
        <taxon>Enterobacterales</taxon>
        <taxon>Enterobacteriaceae</taxon>
        <taxon>Kosakonia</taxon>
    </lineage>
</organism>
<sequence length="111" mass="12257">MNDIFLSLSVGILVLMAVAIPLARQRIKPNHFYGVRTALTLRDDTAWYRANRLFGKVMLLCGVGFFLLSALLGSWRENAGNTMTSIVLFLLAVSVPVVCALVNESREKRGS</sequence>
<dbReference type="InterPro" id="IPR025962">
    <property type="entry name" value="SdpI/YhfL"/>
</dbReference>
<evidence type="ECO:0000256" key="1">
    <source>
        <dbReference type="SAM" id="Phobius"/>
    </source>
</evidence>
<dbReference type="Pfam" id="PF13630">
    <property type="entry name" value="SdpI"/>
    <property type="match status" value="1"/>
</dbReference>
<protein>
    <submittedName>
        <fullName evidence="2">SdpI/YhfL protein family protein</fullName>
    </submittedName>
</protein>
<accession>A0A1G4XJC3</accession>
<feature type="transmembrane region" description="Helical" evidence="1">
    <location>
        <begin position="82"/>
        <end position="102"/>
    </location>
</feature>
<reference evidence="2 3" key="1">
    <citation type="submission" date="2016-10" db="EMBL/GenBank/DDBJ databases">
        <authorList>
            <person name="Varghese N."/>
            <person name="Submissions S."/>
        </authorList>
    </citation>
    <scope>NUCLEOTIDE SEQUENCE [LARGE SCALE GENOMIC DNA]</scope>
    <source>
        <strain evidence="2 3">CGMCC 1.12102</strain>
    </source>
</reference>